<comment type="caution">
    <text evidence="2">The sequence shown here is derived from an EMBL/GenBank/DDBJ whole genome shotgun (WGS) entry which is preliminary data.</text>
</comment>
<organism evidence="2 3">
    <name type="scientific">Permianibacter aggregans</name>
    <dbReference type="NCBI Taxonomy" id="1510150"/>
    <lineage>
        <taxon>Bacteria</taxon>
        <taxon>Pseudomonadati</taxon>
        <taxon>Pseudomonadota</taxon>
        <taxon>Gammaproteobacteria</taxon>
        <taxon>Pseudomonadales</taxon>
        <taxon>Pseudomonadaceae</taxon>
        <taxon>Permianibacter</taxon>
    </lineage>
</organism>
<evidence type="ECO:0000313" key="2">
    <source>
        <dbReference type="EMBL" id="TDQ51163.1"/>
    </source>
</evidence>
<evidence type="ECO:0000256" key="1">
    <source>
        <dbReference type="SAM" id="Phobius"/>
    </source>
</evidence>
<accession>A0A4R6UYU8</accession>
<name>A0A4R6UYU8_9GAMM</name>
<sequence length="167" mass="19295">MLRGYVRLFFFAAGLLFGIQLPAFVIQYAQRIDAHYLEVKQNFAGFQRTADRHFGGDVAAMIRHHEQSGDVVFIEGGENIREIWQRLQHFTAERAAMEAPLHWQLWHVVSEGDKDIIQETRNAYNYTVPLDLDAIIYGLIAGLLLALIYDLLVTLFRFAFFPHSKRV</sequence>
<dbReference type="InterPro" id="IPR016917">
    <property type="entry name" value="UCP029393"/>
</dbReference>
<protein>
    <submittedName>
        <fullName evidence="2">DUF2937 family protein</fullName>
    </submittedName>
</protein>
<dbReference type="Pfam" id="PF11157">
    <property type="entry name" value="DUF2937"/>
    <property type="match status" value="1"/>
</dbReference>
<gene>
    <name evidence="2" type="ORF">EV696_101133</name>
</gene>
<feature type="transmembrane region" description="Helical" evidence="1">
    <location>
        <begin position="134"/>
        <end position="160"/>
    </location>
</feature>
<keyword evidence="3" id="KW-1185">Reference proteome</keyword>
<dbReference type="InterPro" id="IPR022584">
    <property type="entry name" value="DUF2937"/>
</dbReference>
<proteinExistence type="predicted"/>
<reference evidence="2 3" key="1">
    <citation type="submission" date="2019-03" db="EMBL/GenBank/DDBJ databases">
        <title>Genomic Encyclopedia of Type Strains, Phase IV (KMG-IV): sequencing the most valuable type-strain genomes for metagenomic binning, comparative biology and taxonomic classification.</title>
        <authorList>
            <person name="Goeker M."/>
        </authorList>
    </citation>
    <scope>NUCLEOTIDE SEQUENCE [LARGE SCALE GENOMIC DNA]</scope>
    <source>
        <strain evidence="2 3">DSM 103792</strain>
    </source>
</reference>
<evidence type="ECO:0000313" key="3">
    <source>
        <dbReference type="Proteomes" id="UP000295375"/>
    </source>
</evidence>
<dbReference type="EMBL" id="SNYM01000001">
    <property type="protein sequence ID" value="TDQ51163.1"/>
    <property type="molecule type" value="Genomic_DNA"/>
</dbReference>
<dbReference type="AlphaFoldDB" id="A0A4R6UYU8"/>
<keyword evidence="1" id="KW-0472">Membrane</keyword>
<keyword evidence="1" id="KW-1133">Transmembrane helix</keyword>
<dbReference type="OrthoDB" id="7021410at2"/>
<dbReference type="Proteomes" id="UP000295375">
    <property type="component" value="Unassembled WGS sequence"/>
</dbReference>
<dbReference type="PIRSF" id="PIRSF029393">
    <property type="entry name" value="UCP029393"/>
    <property type="match status" value="1"/>
</dbReference>
<dbReference type="RefSeq" id="WP_133587016.1">
    <property type="nucleotide sequence ID" value="NZ_CP037953.1"/>
</dbReference>
<keyword evidence="1" id="KW-0812">Transmembrane</keyword>